<dbReference type="OrthoDB" id="377346at2759"/>
<keyword evidence="18" id="KW-1185">Reference proteome</keyword>
<dbReference type="GO" id="GO:0051233">
    <property type="term" value="C:spindle midzone"/>
    <property type="evidence" value="ECO:0007669"/>
    <property type="project" value="UniProtKB-ARBA"/>
</dbReference>
<dbReference type="AlphaFoldDB" id="A0A0C3AZK8"/>
<dbReference type="GO" id="GO:0032133">
    <property type="term" value="C:chromosome passenger complex"/>
    <property type="evidence" value="ECO:0007669"/>
    <property type="project" value="UniProtKB-ARBA"/>
</dbReference>
<feature type="cross-link" description="Glycyl lysine isopeptide (Lys-Gly) (interchain with G-Cter in SUMO2)" evidence="12">
    <location>
        <position position="125"/>
    </location>
</feature>
<keyword evidence="3 14" id="KW-0723">Serine/threonine-protein kinase</keyword>
<evidence type="ECO:0000256" key="3">
    <source>
        <dbReference type="ARBA" id="ARBA00022527"/>
    </source>
</evidence>
<evidence type="ECO:0000256" key="9">
    <source>
        <dbReference type="ARBA" id="ARBA00048679"/>
    </source>
</evidence>
<dbReference type="GO" id="GO:0072479">
    <property type="term" value="P:response to mitotic cell cycle spindle assembly checkpoint signaling"/>
    <property type="evidence" value="ECO:0007669"/>
    <property type="project" value="UniProtKB-ARBA"/>
</dbReference>
<dbReference type="PROSITE" id="PS00107">
    <property type="entry name" value="PROTEIN_KINASE_ATP"/>
    <property type="match status" value="1"/>
</dbReference>
<dbReference type="GO" id="GO:0090266">
    <property type="term" value="P:regulation of mitotic cell cycle spindle assembly checkpoint"/>
    <property type="evidence" value="ECO:0007669"/>
    <property type="project" value="UniProtKB-ARBA"/>
</dbReference>
<feature type="binding site" evidence="11">
    <location>
        <begin position="127"/>
        <end position="128"/>
    </location>
    <ligand>
        <name>ATP</name>
        <dbReference type="ChEBI" id="CHEBI:30616"/>
    </ligand>
</feature>
<dbReference type="GO" id="GO:0005524">
    <property type="term" value="F:ATP binding"/>
    <property type="evidence" value="ECO:0007669"/>
    <property type="project" value="UniProtKB-UniRule"/>
</dbReference>
<dbReference type="Pfam" id="PF00069">
    <property type="entry name" value="Pkinase"/>
    <property type="match status" value="1"/>
</dbReference>
<dbReference type="PANTHER" id="PTHR24350">
    <property type="entry name" value="SERINE/THREONINE-PROTEIN KINASE IAL-RELATED"/>
    <property type="match status" value="1"/>
</dbReference>
<feature type="binding site" evidence="11 13">
    <location>
        <position position="29"/>
    </location>
    <ligand>
        <name>ATP</name>
        <dbReference type="ChEBI" id="CHEBI:30616"/>
    </ligand>
</feature>
<feature type="binding site" evidence="11">
    <location>
        <position position="141"/>
    </location>
    <ligand>
        <name>ATP</name>
        <dbReference type="ChEBI" id="CHEBI:30616"/>
    </ligand>
</feature>
<keyword evidence="4 15" id="KW-0808">Transferase</keyword>
<gene>
    <name evidence="17" type="ORF">M408DRAFT_17527</name>
</gene>
<dbReference type="GO" id="GO:0032465">
    <property type="term" value="P:regulation of cytokinesis"/>
    <property type="evidence" value="ECO:0007669"/>
    <property type="project" value="UniProtKB-ARBA"/>
</dbReference>
<dbReference type="InterPro" id="IPR008271">
    <property type="entry name" value="Ser/Thr_kinase_AS"/>
</dbReference>
<dbReference type="GO" id="GO:0004674">
    <property type="term" value="F:protein serine/threonine kinase activity"/>
    <property type="evidence" value="ECO:0007669"/>
    <property type="project" value="UniProtKB-KW"/>
</dbReference>
<dbReference type="GO" id="GO:0045143">
    <property type="term" value="P:homologous chromosome segregation"/>
    <property type="evidence" value="ECO:0007669"/>
    <property type="project" value="UniProtKB-ARBA"/>
</dbReference>
<dbReference type="GO" id="GO:0000776">
    <property type="term" value="C:kinetochore"/>
    <property type="evidence" value="ECO:0007669"/>
    <property type="project" value="UniProtKB-ARBA"/>
</dbReference>
<dbReference type="InterPro" id="IPR030616">
    <property type="entry name" value="Aur-like"/>
</dbReference>
<dbReference type="InterPro" id="IPR000719">
    <property type="entry name" value="Prot_kinase_dom"/>
</dbReference>
<dbReference type="GO" id="GO:0008608">
    <property type="term" value="P:attachment of spindle microtubules to kinetochore"/>
    <property type="evidence" value="ECO:0007669"/>
    <property type="project" value="UniProtKB-ARBA"/>
</dbReference>
<evidence type="ECO:0000256" key="4">
    <source>
        <dbReference type="ARBA" id="ARBA00022679"/>
    </source>
</evidence>
<evidence type="ECO:0000259" key="16">
    <source>
        <dbReference type="PROSITE" id="PS50011"/>
    </source>
</evidence>
<dbReference type="CDD" id="cd14007">
    <property type="entry name" value="STKc_Aurora"/>
    <property type="match status" value="1"/>
</dbReference>
<evidence type="ECO:0000256" key="13">
    <source>
        <dbReference type="PROSITE-ProRule" id="PRU10141"/>
    </source>
</evidence>
<dbReference type="GO" id="GO:0044779">
    <property type="term" value="P:meiotic spindle checkpoint signaling"/>
    <property type="evidence" value="ECO:0007669"/>
    <property type="project" value="UniProtKB-ARBA"/>
</dbReference>
<dbReference type="STRING" id="933852.A0A0C3AZK8"/>
<evidence type="ECO:0000256" key="10">
    <source>
        <dbReference type="PIRSR" id="PIRSR630616-1"/>
    </source>
</evidence>
<dbReference type="SMART" id="SM00220">
    <property type="entry name" value="S_TKc"/>
    <property type="match status" value="1"/>
</dbReference>
<dbReference type="FunFam" id="1.10.510.10:FF:000235">
    <property type="entry name" value="Serine/threonine-protein kinase ark1"/>
    <property type="match status" value="1"/>
</dbReference>
<dbReference type="PROSITE" id="PS50011">
    <property type="entry name" value="PROTEIN_KINASE_DOM"/>
    <property type="match status" value="1"/>
</dbReference>
<dbReference type="Gene3D" id="1.10.510.10">
    <property type="entry name" value="Transferase(Phosphotransferase) domain 1"/>
    <property type="match status" value="1"/>
</dbReference>
<feature type="domain" description="Protein kinase" evidence="16">
    <location>
        <begin position="1"/>
        <end position="251"/>
    </location>
</feature>
<comment type="similarity">
    <text evidence="15">Belongs to the protein kinase superfamily. Ser/Thr protein kinase family. Aurora subfamily.</text>
</comment>
<keyword evidence="7 11" id="KW-0067">ATP-binding</keyword>
<sequence>MGRPLGKGQFGRVYLVRTKTRPAFILALKTIYKSEVIAAQLEAQVRREIEIQSNLRHPNVLRLYGYFHDEKRLFLMLEYAANGELYRQLAKRGRFSEKRSSRYVAQVADALRYLHSKRIIHRDIKPENLLLGLSGEIKLGDFGWSVHAPSNRRTTMCGTLDYLPPEMVEGRAHNNMVDNWALGVLAYEFICGFAPFEDKSGKGGTFMRIARVDLRFPLGISNEAKDLISRLLRYAPHDRLSFDGVLAHPWIQCYAKAS</sequence>
<evidence type="ECO:0000256" key="5">
    <source>
        <dbReference type="ARBA" id="ARBA00022741"/>
    </source>
</evidence>
<dbReference type="PIRSF" id="PIRSF000654">
    <property type="entry name" value="Integrin-linked_kinase"/>
    <property type="match status" value="1"/>
</dbReference>
<feature type="active site" description="Proton acceptor" evidence="10">
    <location>
        <position position="123"/>
    </location>
</feature>
<evidence type="ECO:0000256" key="7">
    <source>
        <dbReference type="ARBA" id="ARBA00022840"/>
    </source>
</evidence>
<evidence type="ECO:0000256" key="12">
    <source>
        <dbReference type="PIRSR" id="PIRSR630616-3"/>
    </source>
</evidence>
<dbReference type="GO" id="GO:0000819">
    <property type="term" value="P:sister chromatid segregation"/>
    <property type="evidence" value="ECO:0007669"/>
    <property type="project" value="UniProtKB-ARBA"/>
</dbReference>
<dbReference type="EC" id="2.7.11.1" evidence="1 15"/>
<keyword evidence="5 11" id="KW-0547">Nucleotide-binding</keyword>
<protein>
    <recommendedName>
        <fullName evidence="2 15">Aurora kinase</fullName>
        <ecNumber evidence="1 15">2.7.11.1</ecNumber>
    </recommendedName>
</protein>
<evidence type="ECO:0000256" key="6">
    <source>
        <dbReference type="ARBA" id="ARBA00022777"/>
    </source>
</evidence>
<reference evidence="18" key="2">
    <citation type="submission" date="2015-01" db="EMBL/GenBank/DDBJ databases">
        <title>Evolutionary Origins and Diversification of the Mycorrhizal Mutualists.</title>
        <authorList>
            <consortium name="DOE Joint Genome Institute"/>
            <consortium name="Mycorrhizal Genomics Consortium"/>
            <person name="Kohler A."/>
            <person name="Kuo A."/>
            <person name="Nagy L.G."/>
            <person name="Floudas D."/>
            <person name="Copeland A."/>
            <person name="Barry K.W."/>
            <person name="Cichocki N."/>
            <person name="Veneault-Fourrey C."/>
            <person name="LaButti K."/>
            <person name="Lindquist E.A."/>
            <person name="Lipzen A."/>
            <person name="Lundell T."/>
            <person name="Morin E."/>
            <person name="Murat C."/>
            <person name="Riley R."/>
            <person name="Ohm R."/>
            <person name="Sun H."/>
            <person name="Tunlid A."/>
            <person name="Henrissat B."/>
            <person name="Grigoriev I.V."/>
            <person name="Hibbett D.S."/>
            <person name="Martin F."/>
        </authorList>
    </citation>
    <scope>NUCLEOTIDE SEQUENCE [LARGE SCALE GENOMIC DNA]</scope>
    <source>
        <strain evidence="18">MAFF 305830</strain>
    </source>
</reference>
<dbReference type="InterPro" id="IPR011009">
    <property type="entry name" value="Kinase-like_dom_sf"/>
</dbReference>
<dbReference type="Proteomes" id="UP000054097">
    <property type="component" value="Unassembled WGS sequence"/>
</dbReference>
<dbReference type="GO" id="GO:1902115">
    <property type="term" value="P:regulation of organelle assembly"/>
    <property type="evidence" value="ECO:0007669"/>
    <property type="project" value="UniProtKB-ARBA"/>
</dbReference>
<name>A0A0C3AZK8_SERVB</name>
<evidence type="ECO:0000256" key="15">
    <source>
        <dbReference type="RuleBase" id="RU367134"/>
    </source>
</evidence>
<comment type="catalytic activity">
    <reaction evidence="8 15">
        <text>L-threonyl-[protein] + ATP = O-phospho-L-threonyl-[protein] + ADP + H(+)</text>
        <dbReference type="Rhea" id="RHEA:46608"/>
        <dbReference type="Rhea" id="RHEA-COMP:11060"/>
        <dbReference type="Rhea" id="RHEA-COMP:11605"/>
        <dbReference type="ChEBI" id="CHEBI:15378"/>
        <dbReference type="ChEBI" id="CHEBI:30013"/>
        <dbReference type="ChEBI" id="CHEBI:30616"/>
        <dbReference type="ChEBI" id="CHEBI:61977"/>
        <dbReference type="ChEBI" id="CHEBI:456216"/>
        <dbReference type="EC" id="2.7.11.1"/>
    </reaction>
</comment>
<dbReference type="EMBL" id="KN824321">
    <property type="protein sequence ID" value="KIM24666.1"/>
    <property type="molecule type" value="Genomic_DNA"/>
</dbReference>
<dbReference type="SUPFAM" id="SSF56112">
    <property type="entry name" value="Protein kinase-like (PK-like)"/>
    <property type="match status" value="1"/>
</dbReference>
<comment type="catalytic activity">
    <reaction evidence="9 15">
        <text>L-seryl-[protein] + ATP = O-phospho-L-seryl-[protein] + ADP + H(+)</text>
        <dbReference type="Rhea" id="RHEA:17989"/>
        <dbReference type="Rhea" id="RHEA-COMP:9863"/>
        <dbReference type="Rhea" id="RHEA-COMP:11604"/>
        <dbReference type="ChEBI" id="CHEBI:15378"/>
        <dbReference type="ChEBI" id="CHEBI:29999"/>
        <dbReference type="ChEBI" id="CHEBI:30616"/>
        <dbReference type="ChEBI" id="CHEBI:83421"/>
        <dbReference type="ChEBI" id="CHEBI:456216"/>
        <dbReference type="EC" id="2.7.11.1"/>
    </reaction>
</comment>
<evidence type="ECO:0000256" key="14">
    <source>
        <dbReference type="RuleBase" id="RU000304"/>
    </source>
</evidence>
<accession>A0A0C3AZK8</accession>
<organism evidence="17 18">
    <name type="scientific">Serendipita vermifera MAFF 305830</name>
    <dbReference type="NCBI Taxonomy" id="933852"/>
    <lineage>
        <taxon>Eukaryota</taxon>
        <taxon>Fungi</taxon>
        <taxon>Dikarya</taxon>
        <taxon>Basidiomycota</taxon>
        <taxon>Agaricomycotina</taxon>
        <taxon>Agaricomycetes</taxon>
        <taxon>Sebacinales</taxon>
        <taxon>Serendipitaceae</taxon>
        <taxon>Serendipita</taxon>
    </lineage>
</organism>
<evidence type="ECO:0000256" key="11">
    <source>
        <dbReference type="PIRSR" id="PIRSR630616-2"/>
    </source>
</evidence>
<dbReference type="FunFam" id="3.30.200.20:FF:000042">
    <property type="entry name" value="Aurora kinase A"/>
    <property type="match status" value="1"/>
</dbReference>
<dbReference type="InterPro" id="IPR017441">
    <property type="entry name" value="Protein_kinase_ATP_BS"/>
</dbReference>
<evidence type="ECO:0000256" key="2">
    <source>
        <dbReference type="ARBA" id="ARBA00021157"/>
    </source>
</evidence>
<dbReference type="HOGENOM" id="CLU_000288_63_0_1"/>
<feature type="binding site" evidence="11">
    <location>
        <begin position="78"/>
        <end position="80"/>
    </location>
    <ligand>
        <name>ATP</name>
        <dbReference type="ChEBI" id="CHEBI:30616"/>
    </ligand>
</feature>
<proteinExistence type="inferred from homology"/>
<evidence type="ECO:0000313" key="17">
    <source>
        <dbReference type="EMBL" id="KIM24666.1"/>
    </source>
</evidence>
<evidence type="ECO:0000313" key="18">
    <source>
        <dbReference type="Proteomes" id="UP000054097"/>
    </source>
</evidence>
<reference evidence="17 18" key="1">
    <citation type="submission" date="2014-04" db="EMBL/GenBank/DDBJ databases">
        <authorList>
            <consortium name="DOE Joint Genome Institute"/>
            <person name="Kuo A."/>
            <person name="Zuccaro A."/>
            <person name="Kohler A."/>
            <person name="Nagy L.G."/>
            <person name="Floudas D."/>
            <person name="Copeland A."/>
            <person name="Barry K.W."/>
            <person name="Cichocki N."/>
            <person name="Veneault-Fourrey C."/>
            <person name="LaButti K."/>
            <person name="Lindquist E.A."/>
            <person name="Lipzen A."/>
            <person name="Lundell T."/>
            <person name="Morin E."/>
            <person name="Murat C."/>
            <person name="Sun H."/>
            <person name="Tunlid A."/>
            <person name="Henrissat B."/>
            <person name="Grigoriev I.V."/>
            <person name="Hibbett D.S."/>
            <person name="Martin F."/>
            <person name="Nordberg H.P."/>
            <person name="Cantor M.N."/>
            <person name="Hua S.X."/>
        </authorList>
    </citation>
    <scope>NUCLEOTIDE SEQUENCE [LARGE SCALE GENOMIC DNA]</scope>
    <source>
        <strain evidence="17 18">MAFF 305830</strain>
    </source>
</reference>
<evidence type="ECO:0000256" key="8">
    <source>
        <dbReference type="ARBA" id="ARBA00047899"/>
    </source>
</evidence>
<keyword evidence="6 15" id="KW-0418">Kinase</keyword>
<dbReference type="PROSITE" id="PS00108">
    <property type="entry name" value="PROTEIN_KINASE_ST"/>
    <property type="match status" value="1"/>
</dbReference>
<evidence type="ECO:0000256" key="1">
    <source>
        <dbReference type="ARBA" id="ARBA00012513"/>
    </source>
</evidence>